<feature type="chain" id="PRO_5041333847" description="SCP domain-containing protein" evidence="3">
    <location>
        <begin position="21"/>
        <end position="281"/>
    </location>
</feature>
<dbReference type="GO" id="GO:0005576">
    <property type="term" value="C:extracellular region"/>
    <property type="evidence" value="ECO:0007669"/>
    <property type="project" value="UniProtKB-SubCell"/>
</dbReference>
<protein>
    <recommendedName>
        <fullName evidence="4">SCP domain-containing protein</fullName>
    </recommendedName>
</protein>
<dbReference type="InterPro" id="IPR018244">
    <property type="entry name" value="Allrgn_V5/Tpx1_CS"/>
</dbReference>
<dbReference type="PROSITE" id="PS01010">
    <property type="entry name" value="CRISP_2"/>
    <property type="match status" value="1"/>
</dbReference>
<evidence type="ECO:0000313" key="6">
    <source>
        <dbReference type="Proteomes" id="UP001168821"/>
    </source>
</evidence>
<dbReference type="InterPro" id="IPR035940">
    <property type="entry name" value="CAP_sf"/>
</dbReference>
<sequence length="281" mass="31641">MTLKSLVVLSVILFIVSVKCIQNKYCQLSCDFVVTTFSHTVCDRNNEKCGPHEVCGPDFKIIQLSDDQRQNILDLHNDLRNQVATGNETRGDQPPAANMNVLTYSRELEFIAQCWANTCNGNPLIHDHCRRTAEYEHVGQNLGFINSSAPDIDVDKSMNELTMLWYDEVAIFESDWVNETMDRGPDVKVGHYTQMIWADTSEIGCAVSYYSSDTNNETWYHIVYVCNYGPGGNYLGLPVYEIGEPSSACGGGLEPSEDYEGLCGKSMKVEEEDTKFDIFDF</sequence>
<dbReference type="PRINTS" id="PR00837">
    <property type="entry name" value="V5TPXLIKE"/>
</dbReference>
<dbReference type="AlphaFoldDB" id="A0AA38M781"/>
<name>A0AA38M781_9CUCU</name>
<keyword evidence="3" id="KW-0732">Signal</keyword>
<evidence type="ECO:0000256" key="2">
    <source>
        <dbReference type="ARBA" id="ARBA00022525"/>
    </source>
</evidence>
<accession>A0AA38M781</accession>
<dbReference type="Gene3D" id="3.40.33.10">
    <property type="entry name" value="CAP"/>
    <property type="match status" value="1"/>
</dbReference>
<dbReference type="SMART" id="SM00198">
    <property type="entry name" value="SCP"/>
    <property type="match status" value="1"/>
</dbReference>
<keyword evidence="2" id="KW-0964">Secreted</keyword>
<dbReference type="CDD" id="cd05380">
    <property type="entry name" value="CAP_euk"/>
    <property type="match status" value="1"/>
</dbReference>
<evidence type="ECO:0000256" key="3">
    <source>
        <dbReference type="SAM" id="SignalP"/>
    </source>
</evidence>
<feature type="domain" description="SCP" evidence="4">
    <location>
        <begin position="67"/>
        <end position="236"/>
    </location>
</feature>
<dbReference type="PROSITE" id="PS01009">
    <property type="entry name" value="CRISP_1"/>
    <property type="match status" value="1"/>
</dbReference>
<dbReference type="PANTHER" id="PTHR10334">
    <property type="entry name" value="CYSTEINE-RICH SECRETORY PROTEIN-RELATED"/>
    <property type="match status" value="1"/>
</dbReference>
<comment type="subcellular location">
    <subcellularLocation>
        <location evidence="1">Secreted</location>
    </subcellularLocation>
</comment>
<evidence type="ECO:0000256" key="1">
    <source>
        <dbReference type="ARBA" id="ARBA00004613"/>
    </source>
</evidence>
<dbReference type="EMBL" id="JALNTZ010000007">
    <property type="protein sequence ID" value="KAJ3646565.1"/>
    <property type="molecule type" value="Genomic_DNA"/>
</dbReference>
<dbReference type="PRINTS" id="PR00838">
    <property type="entry name" value="V5ALLERGEN"/>
</dbReference>
<keyword evidence="6" id="KW-1185">Reference proteome</keyword>
<evidence type="ECO:0000313" key="5">
    <source>
        <dbReference type="EMBL" id="KAJ3646565.1"/>
    </source>
</evidence>
<organism evidence="5 6">
    <name type="scientific">Zophobas morio</name>
    <dbReference type="NCBI Taxonomy" id="2755281"/>
    <lineage>
        <taxon>Eukaryota</taxon>
        <taxon>Metazoa</taxon>
        <taxon>Ecdysozoa</taxon>
        <taxon>Arthropoda</taxon>
        <taxon>Hexapoda</taxon>
        <taxon>Insecta</taxon>
        <taxon>Pterygota</taxon>
        <taxon>Neoptera</taxon>
        <taxon>Endopterygota</taxon>
        <taxon>Coleoptera</taxon>
        <taxon>Polyphaga</taxon>
        <taxon>Cucujiformia</taxon>
        <taxon>Tenebrionidae</taxon>
        <taxon>Zophobas</taxon>
    </lineage>
</organism>
<dbReference type="InterPro" id="IPR001283">
    <property type="entry name" value="CRISP-related"/>
</dbReference>
<proteinExistence type="predicted"/>
<comment type="caution">
    <text evidence="5">The sequence shown here is derived from an EMBL/GenBank/DDBJ whole genome shotgun (WGS) entry which is preliminary data.</text>
</comment>
<feature type="signal peptide" evidence="3">
    <location>
        <begin position="1"/>
        <end position="20"/>
    </location>
</feature>
<dbReference type="InterPro" id="IPR002413">
    <property type="entry name" value="V5_allergen-like"/>
</dbReference>
<dbReference type="SUPFAM" id="SSF55797">
    <property type="entry name" value="PR-1-like"/>
    <property type="match status" value="1"/>
</dbReference>
<gene>
    <name evidence="5" type="ORF">Zmor_024149</name>
</gene>
<evidence type="ECO:0000259" key="4">
    <source>
        <dbReference type="SMART" id="SM00198"/>
    </source>
</evidence>
<dbReference type="Pfam" id="PF00188">
    <property type="entry name" value="CAP"/>
    <property type="match status" value="1"/>
</dbReference>
<dbReference type="InterPro" id="IPR014044">
    <property type="entry name" value="CAP_dom"/>
</dbReference>
<dbReference type="Proteomes" id="UP001168821">
    <property type="component" value="Unassembled WGS sequence"/>
</dbReference>
<reference evidence="5" key="1">
    <citation type="journal article" date="2023" name="G3 (Bethesda)">
        <title>Whole genome assemblies of Zophobas morio and Tenebrio molitor.</title>
        <authorList>
            <person name="Kaur S."/>
            <person name="Stinson S.A."/>
            <person name="diCenzo G.C."/>
        </authorList>
    </citation>
    <scope>NUCLEOTIDE SEQUENCE</scope>
    <source>
        <strain evidence="5">QUZm001</strain>
    </source>
</reference>